<dbReference type="Gramene" id="CDF40430">
    <property type="protein sequence ID" value="CDF40430"/>
    <property type="gene ID" value="CHC_T00007194001"/>
</dbReference>
<dbReference type="Gramene" id="CDF40233">
    <property type="protein sequence ID" value="CDF40233"/>
    <property type="gene ID" value="CHC_T00007072001"/>
</dbReference>
<dbReference type="EMBL" id="HG001524">
    <property type="protein sequence ID" value="CDF32618.1"/>
    <property type="molecule type" value="Genomic_DNA"/>
</dbReference>
<dbReference type="GeneID" id="17320327"/>
<evidence type="ECO:0000313" key="4">
    <source>
        <dbReference type="EMBL" id="CDF33091.1"/>
    </source>
</evidence>
<dbReference type="KEGG" id="ccp:CHC_T00008228001"/>
<dbReference type="Gramene" id="CDF40002">
    <property type="protein sequence ID" value="CDF40002"/>
    <property type="gene ID" value="CHC_T00006952001"/>
</dbReference>
<dbReference type="RefSeq" id="XP_005714423.1">
    <property type="nucleotide sequence ID" value="XM_005714366.1"/>
</dbReference>
<dbReference type="KEGG" id="ccp:CHC_T00006952001"/>
<dbReference type="KEGG" id="ccp:CHC_T00001004001"/>
<dbReference type="RefSeq" id="XP_005712389.1">
    <property type="nucleotide sequence ID" value="XM_005712332.1"/>
</dbReference>
<dbReference type="RefSeq" id="XP_005710724.1">
    <property type="nucleotide sequence ID" value="XM_005710667.1"/>
</dbReference>
<dbReference type="EMBL" id="HG001633">
    <property type="protein sequence ID" value="CDF33091.1"/>
    <property type="molecule type" value="Genomic_DNA"/>
</dbReference>
<dbReference type="RefSeq" id="XP_005710296.1">
    <property type="nucleotide sequence ID" value="XM_005710239.1"/>
</dbReference>
<dbReference type="GeneID" id="17318016"/>
<dbReference type="RefSeq" id="XP_005712894.1">
    <property type="nucleotide sequence ID" value="XM_005712837.1"/>
</dbReference>
<dbReference type="GeneID" id="17326458"/>
<dbReference type="EMBL" id="HG001972">
    <property type="protein sequence ID" value="CDF38834.1"/>
    <property type="molecule type" value="Genomic_DNA"/>
</dbReference>
<dbReference type="EMBL" id="HG001703">
    <property type="protein sequence ID" value="CDF34604.1"/>
    <property type="molecule type" value="Genomic_DNA"/>
</dbReference>
<dbReference type="RefSeq" id="XP_005710298.1">
    <property type="nucleotide sequence ID" value="XM_005710241.1"/>
</dbReference>
<dbReference type="EMBL" id="HG001591">
    <property type="protein sequence ID" value="CDF32808.1"/>
    <property type="molecule type" value="Genomic_DNA"/>
</dbReference>
<dbReference type="Gramene" id="CDF40004">
    <property type="protein sequence ID" value="CDF40004"/>
    <property type="gene ID" value="CHC_T00006954001"/>
</dbReference>
<dbReference type="Gramene" id="CDF32618">
    <property type="protein sequence ID" value="CDF32618"/>
    <property type="gene ID" value="CHC_T00008228001"/>
</dbReference>
<dbReference type="Gramene" id="CDF38834">
    <property type="protein sequence ID" value="CDF38834"/>
    <property type="gene ID" value="CHC_T00001268001"/>
</dbReference>
<evidence type="ECO:0000313" key="3">
    <source>
        <dbReference type="EMBL" id="CDF32808.1"/>
    </source>
</evidence>
<dbReference type="Gramene" id="CDF33091">
    <property type="protein sequence ID" value="CDF33091"/>
    <property type="gene ID" value="CHC_T00001717001"/>
</dbReference>
<evidence type="ECO:0000313" key="7">
    <source>
        <dbReference type="EMBL" id="CDF40002.1"/>
    </source>
</evidence>
<proteinExistence type="predicted"/>
<dbReference type="GeneID" id="17320609"/>
<dbReference type="GeneID" id="17322140"/>
<evidence type="ECO:0000313" key="5">
    <source>
        <dbReference type="EMBL" id="CDF34604.1"/>
    </source>
</evidence>
<evidence type="ECO:0000313" key="1">
    <source>
        <dbReference type="EMBL" id="CDF32366.1"/>
    </source>
</evidence>
<dbReference type="KEGG" id="ccp:CHC_T00003256001"/>
<evidence type="ECO:0000313" key="11">
    <source>
        <dbReference type="Proteomes" id="UP000012073"/>
    </source>
</evidence>
<evidence type="ECO:0000313" key="2">
    <source>
        <dbReference type="EMBL" id="CDF32618.1"/>
    </source>
</evidence>
<dbReference type="KEGG" id="ccp:CHC_T00001717001"/>
<protein>
    <submittedName>
        <fullName evidence="3">Uncharacterized protein</fullName>
    </submittedName>
</protein>
<dbReference type="RefSeq" id="XP_005718739.1">
    <property type="nucleotide sequence ID" value="XM_005718682.1"/>
</dbReference>
<dbReference type="KEGG" id="ccp:CHC_T00007072001"/>
<dbReference type="KEGG" id="ccp:CHC_T00007194001"/>
<reference evidence="11" key="1">
    <citation type="journal article" date="2013" name="Proc. Natl. Acad. Sci. U.S.A.">
        <title>Genome structure and metabolic features in the red seaweed Chondrus crispus shed light on evolution of the Archaeplastida.</title>
        <authorList>
            <person name="Collen J."/>
            <person name="Porcel B."/>
            <person name="Carre W."/>
            <person name="Ball S.G."/>
            <person name="Chaparro C."/>
            <person name="Tonon T."/>
            <person name="Barbeyron T."/>
            <person name="Michel G."/>
            <person name="Noel B."/>
            <person name="Valentin K."/>
            <person name="Elias M."/>
            <person name="Artiguenave F."/>
            <person name="Arun A."/>
            <person name="Aury J.M."/>
            <person name="Barbosa-Neto J.F."/>
            <person name="Bothwell J.H."/>
            <person name="Bouget F.Y."/>
            <person name="Brillet L."/>
            <person name="Cabello-Hurtado F."/>
            <person name="Capella-Gutierrez S."/>
            <person name="Charrier B."/>
            <person name="Cladiere L."/>
            <person name="Cock J.M."/>
            <person name="Coelho S.M."/>
            <person name="Colleoni C."/>
            <person name="Czjzek M."/>
            <person name="Da Silva C."/>
            <person name="Delage L."/>
            <person name="Denoeud F."/>
            <person name="Deschamps P."/>
            <person name="Dittami S.M."/>
            <person name="Gabaldon T."/>
            <person name="Gachon C.M."/>
            <person name="Groisillier A."/>
            <person name="Herve C."/>
            <person name="Jabbari K."/>
            <person name="Katinka M."/>
            <person name="Kloareg B."/>
            <person name="Kowalczyk N."/>
            <person name="Labadie K."/>
            <person name="Leblanc C."/>
            <person name="Lopez P.J."/>
            <person name="McLachlan D.H."/>
            <person name="Meslet-Cladiere L."/>
            <person name="Moustafa A."/>
            <person name="Nehr Z."/>
            <person name="Nyvall Collen P."/>
            <person name="Panaud O."/>
            <person name="Partensky F."/>
            <person name="Poulain J."/>
            <person name="Rensing S.A."/>
            <person name="Rousvoal S."/>
            <person name="Samson G."/>
            <person name="Symeonidi A."/>
            <person name="Weissenbach J."/>
            <person name="Zambounis A."/>
            <person name="Wincker P."/>
            <person name="Boyen C."/>
        </authorList>
    </citation>
    <scope>NUCLEOTIDE SEQUENCE [LARGE SCALE GENOMIC DNA]</scope>
    <source>
        <strain evidence="11">cv. Stackhouse</strain>
    </source>
</reference>
<gene>
    <name evidence="1" type="ORF">CHC_T00001004001</name>
    <name evidence="3" type="ORF">CHC_T00001089001</name>
    <name evidence="6" type="ORF">CHC_T00001268001</name>
    <name evidence="4" type="ORF">CHC_T00001717001</name>
    <name evidence="5" type="ORF">CHC_T00003256001</name>
    <name evidence="7" type="ORF">CHC_T00006952001</name>
    <name evidence="8" type="ORF">CHC_T00006954001</name>
    <name evidence="9" type="ORF">CHC_T00007072001</name>
    <name evidence="10" type="ORF">CHC_T00007194001</name>
    <name evidence="2" type="ORF">CHC_T00008228001</name>
</gene>
<dbReference type="GeneID" id="17318244"/>
<dbReference type="EMBL" id="HG001484">
    <property type="protein sequence ID" value="CDF32366.1"/>
    <property type="molecule type" value="Genomic_DNA"/>
</dbReference>
<dbReference type="GeneID" id="17320104"/>
<dbReference type="Proteomes" id="UP000012073">
    <property type="component" value="Unassembled WGS sequence"/>
</dbReference>
<evidence type="ECO:0000313" key="6">
    <source>
        <dbReference type="EMBL" id="CDF38834.1"/>
    </source>
</evidence>
<dbReference type="AlphaFoldDB" id="R7Q4L1"/>
<dbReference type="RefSeq" id="XP_005710527.1">
    <property type="nucleotide sequence ID" value="XM_005710470.1"/>
</dbReference>
<evidence type="ECO:0000313" key="10">
    <source>
        <dbReference type="EMBL" id="CDF40430.1"/>
    </source>
</evidence>
<evidence type="ECO:0000313" key="9">
    <source>
        <dbReference type="EMBL" id="CDF40233.1"/>
    </source>
</evidence>
<dbReference type="Gramene" id="CDF32366">
    <property type="protein sequence ID" value="CDF32366"/>
    <property type="gene ID" value="CHC_T00001004001"/>
</dbReference>
<accession>R7Q4L1</accession>
<dbReference type="KEGG" id="ccp:CHC_T00001268001"/>
<reference evidence="3" key="3">
    <citation type="submission" date="2013-05" db="EMBL/GenBank/DDBJ databases">
        <authorList>
            <person name="Genoscope - CEA"/>
        </authorList>
    </citation>
    <scope>NUCLEOTIDE SEQUENCE</scope>
    <source>
        <strain evidence="3">Stackhouse</strain>
    </source>
</reference>
<dbReference type="Gramene" id="CDF34604">
    <property type="protein sequence ID" value="CDF34604"/>
    <property type="gene ID" value="CHC_T00003256001"/>
</dbReference>
<dbReference type="KEGG" id="ccp:CHC_T00001089001"/>
<dbReference type="EMBL" id="HG002103">
    <property type="protein sequence ID" value="CDF40002.1"/>
    <property type="molecule type" value="Genomic_DNA"/>
</dbReference>
<keyword evidence="11" id="KW-1185">Reference proteome</keyword>
<dbReference type="GeneID" id="17319749"/>
<dbReference type="RefSeq" id="XP_005712609.1">
    <property type="nucleotide sequence ID" value="XM_005712552.1"/>
</dbReference>
<reference evidence="3" key="2">
    <citation type="journal article" date="2013" name="Proc. Natl. Acad. Sci. U.S.A.">
        <title>Genome structure and metabolic features in the red seaweed Chondrus crispus shed light on evolution of the Archaeplastida.</title>
        <authorList>
            <person name="Collen J."/>
            <person name="Porcel B."/>
            <person name="Carre W."/>
            <person name="Ball S.G."/>
            <person name="Chaparro C."/>
            <person name="Tonon T."/>
            <person name="Barbeyron T."/>
            <person name="Michel G."/>
            <person name="Noel B."/>
            <person name="Valentin K."/>
            <person name="Elias M."/>
            <person name="Artiguenave F."/>
            <person name="Arun A."/>
            <person name="Aury J.M."/>
            <person name="Barbosa-Neto J.F."/>
            <person name="Bothwell J.H."/>
            <person name="Bouget F.Y."/>
            <person name="Brillet L."/>
            <person name="Cabello-Hurtado F."/>
            <person name="Capella-Gutierrez S."/>
            <person name="Charrier B."/>
            <person name="Cladiere L."/>
            <person name="Cock J.M."/>
            <person name="Coelho S.M."/>
            <person name="Colleoni C."/>
            <person name="Czjzek M."/>
            <person name="Da Silva C."/>
            <person name="Delage L."/>
            <person name="Denoeud F."/>
            <person name="Deschamps P."/>
            <person name="Dittami S.M."/>
            <person name="Gabalden T."/>
            <person name="Gachon C.M."/>
            <person name="Groisillier A."/>
            <person name="Herve C."/>
            <person name="Jabbari K."/>
            <person name="Katinka M."/>
            <person name="Kloareg B."/>
            <person name="Kowalczyk N."/>
            <person name="Labadie K."/>
            <person name="Leblanc C."/>
            <person name="Lopez P.J."/>
            <person name="McLachlan D.H."/>
            <person name="Meslet-Cladiere L."/>
            <person name="Moustafa A."/>
            <person name="Nehr Z."/>
            <person name="Nyvall Collen P."/>
            <person name="Panaud O."/>
            <person name="Partensky F."/>
            <person name="Poulain J."/>
            <person name="Rensing S.A."/>
            <person name="Rousvoal S."/>
            <person name="Samson G."/>
            <person name="Symeonidi A."/>
            <person name="Weissenbach J."/>
            <person name="Zambounis A."/>
            <person name="Wincker P."/>
            <person name="Boyen C."/>
        </authorList>
    </citation>
    <scope>NUCLEOTIDE SEQUENCE [LARGE SCALE GENOMIC DNA]</scope>
    <source>
        <strain evidence="3">Stackhouse</strain>
    </source>
</reference>
<dbReference type="KEGG" id="ccp:CHC_T00006954001"/>
<organism evidence="3 11">
    <name type="scientific">Chondrus crispus</name>
    <name type="common">Carrageen Irish moss</name>
    <name type="synonym">Polymorpha crispa</name>
    <dbReference type="NCBI Taxonomy" id="2769"/>
    <lineage>
        <taxon>Eukaryota</taxon>
        <taxon>Rhodophyta</taxon>
        <taxon>Florideophyceae</taxon>
        <taxon>Rhodymeniophycidae</taxon>
        <taxon>Gigartinales</taxon>
        <taxon>Gigartinaceae</taxon>
        <taxon>Chondrus</taxon>
    </lineage>
</organism>
<dbReference type="RefSeq" id="XP_005712031.1">
    <property type="nucleotide sequence ID" value="XM_005711974.1"/>
</dbReference>
<sequence length="75" mass="8662">MFTHTRTRARPSKSTFLVNLLETQKSQRATTKCSRQPCFLQERFPATAETFETASTVLYFTVRVESSFHPSAWSQ</sequence>
<dbReference type="EMBL" id="HG002103">
    <property type="protein sequence ID" value="CDF40004.1"/>
    <property type="molecule type" value="Genomic_DNA"/>
</dbReference>
<dbReference type="GeneID" id="17318014"/>
<dbReference type="Gramene" id="CDF32808">
    <property type="protein sequence ID" value="CDF32808"/>
    <property type="gene ID" value="CHC_T00001089001"/>
</dbReference>
<dbReference type="EMBL" id="HG002176">
    <property type="protein sequence ID" value="CDF40430.1"/>
    <property type="molecule type" value="Genomic_DNA"/>
</dbReference>
<evidence type="ECO:0000313" key="8">
    <source>
        <dbReference type="EMBL" id="CDF40004.1"/>
    </source>
</evidence>
<dbReference type="EMBL" id="HG002147">
    <property type="protein sequence ID" value="CDF40233.1"/>
    <property type="molecule type" value="Genomic_DNA"/>
</dbReference>
<dbReference type="GeneID" id="17318441"/>
<name>R7Q4L1_CHOCR</name>